<accession>A0A2P2NB55</accession>
<dbReference type="EMBL" id="GGEC01059230">
    <property type="protein sequence ID" value="MBX39714.1"/>
    <property type="molecule type" value="Transcribed_RNA"/>
</dbReference>
<sequence length="36" mass="4125">MNPGIQIYFSQHFNEDQSILINNVNVALHANPPKFL</sequence>
<name>A0A2P2NB55_RHIMU</name>
<organism evidence="1">
    <name type="scientific">Rhizophora mucronata</name>
    <name type="common">Asiatic mangrove</name>
    <dbReference type="NCBI Taxonomy" id="61149"/>
    <lineage>
        <taxon>Eukaryota</taxon>
        <taxon>Viridiplantae</taxon>
        <taxon>Streptophyta</taxon>
        <taxon>Embryophyta</taxon>
        <taxon>Tracheophyta</taxon>
        <taxon>Spermatophyta</taxon>
        <taxon>Magnoliopsida</taxon>
        <taxon>eudicotyledons</taxon>
        <taxon>Gunneridae</taxon>
        <taxon>Pentapetalae</taxon>
        <taxon>rosids</taxon>
        <taxon>fabids</taxon>
        <taxon>Malpighiales</taxon>
        <taxon>Rhizophoraceae</taxon>
        <taxon>Rhizophora</taxon>
    </lineage>
</organism>
<proteinExistence type="predicted"/>
<evidence type="ECO:0000313" key="1">
    <source>
        <dbReference type="EMBL" id="MBX39714.1"/>
    </source>
</evidence>
<dbReference type="AlphaFoldDB" id="A0A2P2NB55"/>
<reference evidence="1" key="1">
    <citation type="submission" date="2018-02" db="EMBL/GenBank/DDBJ databases">
        <title>Rhizophora mucronata_Transcriptome.</title>
        <authorList>
            <person name="Meera S.P."/>
            <person name="Sreeshan A."/>
            <person name="Augustine A."/>
        </authorList>
    </citation>
    <scope>NUCLEOTIDE SEQUENCE</scope>
    <source>
        <tissue evidence="1">Leaf</tissue>
    </source>
</reference>
<protein>
    <submittedName>
        <fullName evidence="1">Uncharacterized protein</fullName>
    </submittedName>
</protein>